<dbReference type="InterPro" id="IPR036291">
    <property type="entry name" value="NAD(P)-bd_dom_sf"/>
</dbReference>
<dbReference type="Pfam" id="PF13460">
    <property type="entry name" value="NAD_binding_10"/>
    <property type="match status" value="1"/>
</dbReference>
<dbReference type="EMBL" id="QGDO01000002">
    <property type="protein sequence ID" value="PWJ43209.1"/>
    <property type="molecule type" value="Genomic_DNA"/>
</dbReference>
<dbReference type="PANTHER" id="PTHR43162">
    <property type="match status" value="1"/>
</dbReference>
<dbReference type="InterPro" id="IPR016040">
    <property type="entry name" value="NAD(P)-bd_dom"/>
</dbReference>
<protein>
    <submittedName>
        <fullName evidence="2">Uncharacterized protein YbjT (DUF2867 family)</fullName>
    </submittedName>
</protein>
<dbReference type="InterPro" id="IPR051604">
    <property type="entry name" value="Ergot_Alk_Oxidoreductase"/>
</dbReference>
<dbReference type="PANTHER" id="PTHR43162:SF1">
    <property type="entry name" value="PRESTALK A DIFFERENTIATION PROTEIN A"/>
    <property type="match status" value="1"/>
</dbReference>
<dbReference type="SUPFAM" id="SSF51735">
    <property type="entry name" value="NAD(P)-binding Rossmann-fold domains"/>
    <property type="match status" value="1"/>
</dbReference>
<dbReference type="OrthoDB" id="9780595at2"/>
<name>A0A315ZDK1_SEDFL</name>
<reference evidence="2 3" key="1">
    <citation type="submission" date="2018-03" db="EMBL/GenBank/DDBJ databases">
        <title>Genomic Encyclopedia of Archaeal and Bacterial Type Strains, Phase II (KMG-II): from individual species to whole genera.</title>
        <authorList>
            <person name="Goeker M."/>
        </authorList>
    </citation>
    <scope>NUCLEOTIDE SEQUENCE [LARGE SCALE GENOMIC DNA]</scope>
    <source>
        <strain evidence="2 3">DSM 28229</strain>
    </source>
</reference>
<evidence type="ECO:0000259" key="1">
    <source>
        <dbReference type="Pfam" id="PF13460"/>
    </source>
</evidence>
<feature type="domain" description="NAD(P)-binding" evidence="1">
    <location>
        <begin position="8"/>
        <end position="156"/>
    </location>
</feature>
<dbReference type="Gene3D" id="3.40.50.720">
    <property type="entry name" value="NAD(P)-binding Rossmann-like Domain"/>
    <property type="match status" value="1"/>
</dbReference>
<keyword evidence="3" id="KW-1185">Reference proteome</keyword>
<dbReference type="Proteomes" id="UP000245535">
    <property type="component" value="Unassembled WGS sequence"/>
</dbReference>
<dbReference type="AlphaFoldDB" id="A0A315ZDK1"/>
<evidence type="ECO:0000313" key="3">
    <source>
        <dbReference type="Proteomes" id="UP000245535"/>
    </source>
</evidence>
<dbReference type="RefSeq" id="WP_109617562.1">
    <property type="nucleotide sequence ID" value="NZ_QGDO01000002.1"/>
</dbReference>
<organism evidence="2 3">
    <name type="scientific">Sediminitomix flava</name>
    <dbReference type="NCBI Taxonomy" id="379075"/>
    <lineage>
        <taxon>Bacteria</taxon>
        <taxon>Pseudomonadati</taxon>
        <taxon>Bacteroidota</taxon>
        <taxon>Cytophagia</taxon>
        <taxon>Cytophagales</taxon>
        <taxon>Flammeovirgaceae</taxon>
        <taxon>Sediminitomix</taxon>
    </lineage>
</organism>
<proteinExistence type="predicted"/>
<comment type="caution">
    <text evidence="2">The sequence shown here is derived from an EMBL/GenBank/DDBJ whole genome shotgun (WGS) entry which is preliminary data.</text>
</comment>
<accession>A0A315ZDK1</accession>
<sequence>MKEITIIGATGVLGSSITKKLSQKGVRVKAVVRDINKAKKLLPETVEIVYGDVSDKSSLKEALVGSETIYLNLNTTTWDENAPFHPEREGIINVIDVSKELGVKHIMQIVGIDLSNPEFATKGMIYKTNLIRKPAIEHMKKSGINYTYLHCSVFLDSFPTFIQGEEFAIIGNHQYPVYFTNTIDLTENIYNTIGNANAYNQSFTIQGREGISFSEAAQRFLSVYAPDKKVSEYPMETIKHIGLPSEEDEQFMEHMLTYVEQLKEEQVSHSTWEILGEPKLSIEEFVETLLK</sequence>
<evidence type="ECO:0000313" key="2">
    <source>
        <dbReference type="EMBL" id="PWJ43209.1"/>
    </source>
</evidence>
<gene>
    <name evidence="2" type="ORF">BC781_102758</name>
</gene>